<evidence type="ECO:0000313" key="4">
    <source>
        <dbReference type="EMBL" id="OTY38428.1"/>
    </source>
</evidence>
<dbReference type="GO" id="GO:0016787">
    <property type="term" value="F:hydrolase activity"/>
    <property type="evidence" value="ECO:0007669"/>
    <property type="project" value="UniProtKB-UniRule"/>
</dbReference>
<dbReference type="PROSITE" id="PS51635">
    <property type="entry name" value="PNPLA"/>
    <property type="match status" value="1"/>
</dbReference>
<evidence type="ECO:0000313" key="5">
    <source>
        <dbReference type="Proteomes" id="UP000195089"/>
    </source>
</evidence>
<dbReference type="EMBL" id="NFDL01000096">
    <property type="protein sequence ID" value="OTY38428.1"/>
    <property type="molecule type" value="Genomic_DNA"/>
</dbReference>
<dbReference type="Gene3D" id="3.40.1090.10">
    <property type="entry name" value="Cytosolic phospholipase A2 catalytic domain"/>
    <property type="match status" value="1"/>
</dbReference>
<dbReference type="InterPro" id="IPR002641">
    <property type="entry name" value="PNPLA_dom"/>
</dbReference>
<dbReference type="AlphaFoldDB" id="A0A243B2Z3"/>
<dbReference type="Pfam" id="PF01734">
    <property type="entry name" value="Patatin"/>
    <property type="match status" value="1"/>
</dbReference>
<keyword evidence="1 2" id="KW-0443">Lipid metabolism</keyword>
<gene>
    <name evidence="4" type="ORF">BK742_22495</name>
</gene>
<feature type="short sequence motif" description="GXSXG" evidence="2">
    <location>
        <begin position="42"/>
        <end position="46"/>
    </location>
</feature>
<keyword evidence="2" id="KW-0378">Hydrolase</keyword>
<dbReference type="InterPro" id="IPR052580">
    <property type="entry name" value="Lipid_Hydrolase"/>
</dbReference>
<dbReference type="SUPFAM" id="SSF52151">
    <property type="entry name" value="FabD/lysophospholipase-like"/>
    <property type="match status" value="1"/>
</dbReference>
<feature type="domain" description="PNPLA" evidence="3">
    <location>
        <begin position="8"/>
        <end position="208"/>
    </location>
</feature>
<dbReference type="Proteomes" id="UP000195089">
    <property type="component" value="Unassembled WGS sequence"/>
</dbReference>
<feature type="short sequence motif" description="DGA/G" evidence="2">
    <location>
        <begin position="195"/>
        <end position="197"/>
    </location>
</feature>
<feature type="short sequence motif" description="GXGXXG" evidence="2">
    <location>
        <begin position="12"/>
        <end position="17"/>
    </location>
</feature>
<evidence type="ECO:0000256" key="2">
    <source>
        <dbReference type="PROSITE-ProRule" id="PRU01161"/>
    </source>
</evidence>
<dbReference type="PANTHER" id="PTHR46394">
    <property type="entry name" value="ANNEXIN"/>
    <property type="match status" value="1"/>
</dbReference>
<dbReference type="PANTHER" id="PTHR46394:SF1">
    <property type="entry name" value="PNPLA DOMAIN-CONTAINING PROTEIN"/>
    <property type="match status" value="1"/>
</dbReference>
<dbReference type="CDD" id="cd07207">
    <property type="entry name" value="Pat_ExoU_VipD_like"/>
    <property type="match status" value="1"/>
</dbReference>
<reference evidence="4 5" key="1">
    <citation type="submission" date="2016-10" db="EMBL/GenBank/DDBJ databases">
        <title>Comparative genomics of Bacillus thuringiensis reveals a path to pathogens against multiple invertebrate hosts.</title>
        <authorList>
            <person name="Zheng J."/>
            <person name="Gao Q."/>
            <person name="Liu H."/>
            <person name="Peng D."/>
            <person name="Ruan L."/>
            <person name="Sun M."/>
        </authorList>
    </citation>
    <scope>NUCLEOTIDE SEQUENCE [LARGE SCALE GENOMIC DNA]</scope>
    <source>
        <strain evidence="4">BGSC 4BX1</strain>
    </source>
</reference>
<sequence>MNYPFKNLVFEGGGIKGIGYVGALEYLENDKKILSNIQRFGGTSAGAITALILGLGYSIKDLTEKLKKVQFEKFKDDDGIIIDTFRLLVGGYGRYKGDEFLKWIKEDIIKPKMEEWAQKGIIKEEMKDKDLTFEEIVKITGKEIYFQGTNVSTRQVVTFSHETTPDMPVAEAVRISISIPFFFEPIVWKGEYFVDGGVLNNYPVRLFDQKKYVLDEKHYEVTSYYERAAEFLEKIPAERVSANLEDVQVYNKETLGFRLDSKAEIDVMRNIAAPVSHEIDNFFDFTWNLMGTIVKGQDSMHLHKDDTVRTIYINTVGVTAIDFNISEEKQLELIASGKQAAEEFFQTYDDPNNQSINKVIPSV</sequence>
<dbReference type="InterPro" id="IPR016035">
    <property type="entry name" value="Acyl_Trfase/lysoPLipase"/>
</dbReference>
<organism evidence="4 5">
    <name type="scientific">Bacillus thuringiensis serovar pingluonsis</name>
    <dbReference type="NCBI Taxonomy" id="180881"/>
    <lineage>
        <taxon>Bacteria</taxon>
        <taxon>Bacillati</taxon>
        <taxon>Bacillota</taxon>
        <taxon>Bacilli</taxon>
        <taxon>Bacillales</taxon>
        <taxon>Bacillaceae</taxon>
        <taxon>Bacillus</taxon>
        <taxon>Bacillus cereus group</taxon>
    </lineage>
</organism>
<proteinExistence type="predicted"/>
<evidence type="ECO:0000259" key="3">
    <source>
        <dbReference type="PROSITE" id="PS51635"/>
    </source>
</evidence>
<evidence type="ECO:0000256" key="1">
    <source>
        <dbReference type="ARBA" id="ARBA00023098"/>
    </source>
</evidence>
<name>A0A243B2Z3_BACTU</name>
<accession>A0A243B2Z3</accession>
<dbReference type="GO" id="GO:0016042">
    <property type="term" value="P:lipid catabolic process"/>
    <property type="evidence" value="ECO:0007669"/>
    <property type="project" value="UniProtKB-UniRule"/>
</dbReference>
<feature type="active site" description="Proton acceptor" evidence="2">
    <location>
        <position position="195"/>
    </location>
</feature>
<comment type="caution">
    <text evidence="4">The sequence shown here is derived from an EMBL/GenBank/DDBJ whole genome shotgun (WGS) entry which is preliminary data.</text>
</comment>
<protein>
    <submittedName>
        <fullName evidence="4">Patatin</fullName>
    </submittedName>
</protein>
<dbReference type="RefSeq" id="WP_088120224.1">
    <property type="nucleotide sequence ID" value="NZ_NFDL01000096.1"/>
</dbReference>
<keyword evidence="2" id="KW-0442">Lipid degradation</keyword>
<feature type="active site" description="Nucleophile" evidence="2">
    <location>
        <position position="44"/>
    </location>
</feature>